<protein>
    <recommendedName>
        <fullName evidence="3">DUF6594 domain-containing protein</fullName>
    </recommendedName>
</protein>
<dbReference type="HOGENOM" id="CLU_568621_0_0_1"/>
<dbReference type="Pfam" id="PF20237">
    <property type="entry name" value="DUF6594"/>
    <property type="match status" value="1"/>
</dbReference>
<gene>
    <name evidence="4" type="ORF">HMPREF1541_02282</name>
</gene>
<name>W2S596_CYPE1</name>
<keyword evidence="2" id="KW-0472">Membrane</keyword>
<evidence type="ECO:0000313" key="4">
    <source>
        <dbReference type="EMBL" id="ETN43124.1"/>
    </source>
</evidence>
<dbReference type="RefSeq" id="XP_008714860.1">
    <property type="nucleotide sequence ID" value="XM_008716638.1"/>
</dbReference>
<dbReference type="InterPro" id="IPR046529">
    <property type="entry name" value="DUF6594"/>
</dbReference>
<evidence type="ECO:0000313" key="5">
    <source>
        <dbReference type="Proteomes" id="UP000030752"/>
    </source>
</evidence>
<dbReference type="PANTHER" id="PTHR34502:SF5">
    <property type="entry name" value="DUF6594 DOMAIN-CONTAINING PROTEIN"/>
    <property type="match status" value="1"/>
</dbReference>
<feature type="compositionally biased region" description="Polar residues" evidence="1">
    <location>
        <begin position="82"/>
        <end position="92"/>
    </location>
</feature>
<reference evidence="4 5" key="1">
    <citation type="submission" date="2013-03" db="EMBL/GenBank/DDBJ databases">
        <title>The Genome Sequence of Phialophora europaea CBS 101466.</title>
        <authorList>
            <consortium name="The Broad Institute Genomics Platform"/>
            <person name="Cuomo C."/>
            <person name="de Hoog S."/>
            <person name="Gorbushina A."/>
            <person name="Walker B."/>
            <person name="Young S.K."/>
            <person name="Zeng Q."/>
            <person name="Gargeya S."/>
            <person name="Fitzgerald M."/>
            <person name="Haas B."/>
            <person name="Abouelleil A."/>
            <person name="Allen A.W."/>
            <person name="Alvarado L."/>
            <person name="Arachchi H.M."/>
            <person name="Berlin A.M."/>
            <person name="Chapman S.B."/>
            <person name="Gainer-Dewar J."/>
            <person name="Goldberg J."/>
            <person name="Griggs A."/>
            <person name="Gujja S."/>
            <person name="Hansen M."/>
            <person name="Howarth C."/>
            <person name="Imamovic A."/>
            <person name="Ireland A."/>
            <person name="Larimer J."/>
            <person name="McCowan C."/>
            <person name="Murphy C."/>
            <person name="Pearson M."/>
            <person name="Poon T.W."/>
            <person name="Priest M."/>
            <person name="Roberts A."/>
            <person name="Saif S."/>
            <person name="Shea T."/>
            <person name="Sisk P."/>
            <person name="Sykes S."/>
            <person name="Wortman J."/>
            <person name="Nusbaum C."/>
            <person name="Birren B."/>
        </authorList>
    </citation>
    <scope>NUCLEOTIDE SEQUENCE [LARGE SCALE GENOMIC DNA]</scope>
    <source>
        <strain evidence="4 5">CBS 101466</strain>
    </source>
</reference>
<keyword evidence="2" id="KW-0812">Transmembrane</keyword>
<dbReference type="EMBL" id="KB822718">
    <property type="protein sequence ID" value="ETN43124.1"/>
    <property type="molecule type" value="Genomic_DNA"/>
</dbReference>
<feature type="compositionally biased region" description="Basic and acidic residues" evidence="1">
    <location>
        <begin position="57"/>
        <end position="66"/>
    </location>
</feature>
<organism evidence="4 5">
    <name type="scientific">Cyphellophora europaea (strain CBS 101466)</name>
    <name type="common">Phialophora europaea</name>
    <dbReference type="NCBI Taxonomy" id="1220924"/>
    <lineage>
        <taxon>Eukaryota</taxon>
        <taxon>Fungi</taxon>
        <taxon>Dikarya</taxon>
        <taxon>Ascomycota</taxon>
        <taxon>Pezizomycotina</taxon>
        <taxon>Eurotiomycetes</taxon>
        <taxon>Chaetothyriomycetidae</taxon>
        <taxon>Chaetothyriales</taxon>
        <taxon>Cyphellophoraceae</taxon>
        <taxon>Cyphellophora</taxon>
    </lineage>
</organism>
<keyword evidence="2" id="KW-1133">Transmembrane helix</keyword>
<evidence type="ECO:0000259" key="3">
    <source>
        <dbReference type="Pfam" id="PF20237"/>
    </source>
</evidence>
<feature type="compositionally biased region" description="Basic and acidic residues" evidence="1">
    <location>
        <begin position="33"/>
        <end position="43"/>
    </location>
</feature>
<evidence type="ECO:0000256" key="1">
    <source>
        <dbReference type="SAM" id="MobiDB-lite"/>
    </source>
</evidence>
<accession>W2S596</accession>
<proteinExistence type="predicted"/>
<dbReference type="VEuPathDB" id="FungiDB:HMPREF1541_02282"/>
<dbReference type="PANTHER" id="PTHR34502">
    <property type="entry name" value="DUF6594 DOMAIN-CONTAINING PROTEIN-RELATED"/>
    <property type="match status" value="1"/>
</dbReference>
<feature type="compositionally biased region" description="Acidic residues" evidence="1">
    <location>
        <begin position="1"/>
        <end position="13"/>
    </location>
</feature>
<dbReference type="STRING" id="1220924.W2S596"/>
<sequence>MDPVEEASGESDPVEDKIEKGEKVDVFSFLVDEEPKQDGDHRPTSPHGSEYEDEHEPDQVPDHPDPEPEPVPYPEDAIHQPDFSTRSYHSDSGISMEDSSFVLGKTTLQPLLPTLTDSRASSEQPPELPIDRHFHWRYPEVPKPKHQAFVSQGMESIDHPVEDIHDRDDARPRGSLSPPSVFTEDEATFPLSTDHLADMLANLDTPPMFKVFKKTNYRILLQLQDEIIELQEELAHLDTYDGSRRLSKDASTGDTCRRLSFHWGQCDFDLYKAKAEVLGRLQIRMDQYYKTLVLSPKVNRFRGSMDCNSPEVSSFKKKLETHFHVSRASPPESETESPATFRFLDDEKDLVSLHSPTTSSLVYASPSIGPLSLIPLIIPLLLFKIFTSGINRILIVGLTLALSLFMLRNESIAKWAGSIDGRHGHDQQALIVCTGISMLVGLLS</sequence>
<dbReference type="InParanoid" id="W2S596"/>
<dbReference type="Proteomes" id="UP000030752">
    <property type="component" value="Unassembled WGS sequence"/>
</dbReference>
<dbReference type="OrthoDB" id="5416037at2759"/>
<feature type="compositionally biased region" description="Basic and acidic residues" evidence="1">
    <location>
        <begin position="14"/>
        <end position="25"/>
    </location>
</feature>
<dbReference type="GeneID" id="19969621"/>
<feature type="transmembrane region" description="Helical" evidence="2">
    <location>
        <begin position="390"/>
        <end position="407"/>
    </location>
</feature>
<feature type="domain" description="DUF6594" evidence="3">
    <location>
        <begin position="195"/>
        <end position="359"/>
    </location>
</feature>
<evidence type="ECO:0000256" key="2">
    <source>
        <dbReference type="SAM" id="Phobius"/>
    </source>
</evidence>
<dbReference type="AlphaFoldDB" id="W2S596"/>
<dbReference type="eggNOG" id="ENOG502SQVM">
    <property type="taxonomic scope" value="Eukaryota"/>
</dbReference>
<feature type="region of interest" description="Disordered" evidence="1">
    <location>
        <begin position="1"/>
        <end position="92"/>
    </location>
</feature>
<keyword evidence="5" id="KW-1185">Reference proteome</keyword>